<protein>
    <submittedName>
        <fullName evidence="1">Uncharacterized protein</fullName>
    </submittedName>
</protein>
<comment type="caution">
    <text evidence="1">The sequence shown here is derived from an EMBL/GenBank/DDBJ whole genome shotgun (WGS) entry which is preliminary data.</text>
</comment>
<organism evidence="1 2">
    <name type="scientific">Paramuricea clavata</name>
    <name type="common">Red gorgonian</name>
    <name type="synonym">Violescent sea-whip</name>
    <dbReference type="NCBI Taxonomy" id="317549"/>
    <lineage>
        <taxon>Eukaryota</taxon>
        <taxon>Metazoa</taxon>
        <taxon>Cnidaria</taxon>
        <taxon>Anthozoa</taxon>
        <taxon>Octocorallia</taxon>
        <taxon>Malacalcyonacea</taxon>
        <taxon>Plexauridae</taxon>
        <taxon>Paramuricea</taxon>
    </lineage>
</organism>
<gene>
    <name evidence="1" type="ORF">PACLA_8A082320</name>
</gene>
<reference evidence="1" key="1">
    <citation type="submission" date="2020-04" db="EMBL/GenBank/DDBJ databases">
        <authorList>
            <person name="Alioto T."/>
            <person name="Alioto T."/>
            <person name="Gomez Garrido J."/>
        </authorList>
    </citation>
    <scope>NUCLEOTIDE SEQUENCE</scope>
    <source>
        <strain evidence="1">A484AB</strain>
    </source>
</reference>
<feature type="non-terminal residue" evidence="1">
    <location>
        <position position="1"/>
    </location>
</feature>
<dbReference type="PANTHER" id="PTHR11439">
    <property type="entry name" value="GAG-POL-RELATED RETROTRANSPOSON"/>
    <property type="match status" value="1"/>
</dbReference>
<accession>A0A6S7G350</accession>
<evidence type="ECO:0000313" key="1">
    <source>
        <dbReference type="EMBL" id="CAB3980311.1"/>
    </source>
</evidence>
<name>A0A6S7G350_PARCT</name>
<evidence type="ECO:0000313" key="2">
    <source>
        <dbReference type="Proteomes" id="UP001152795"/>
    </source>
</evidence>
<dbReference type="CDD" id="cd09272">
    <property type="entry name" value="RNase_HI_RT_Ty1"/>
    <property type="match status" value="1"/>
</dbReference>
<dbReference type="OrthoDB" id="413361at2759"/>
<dbReference type="AlphaFoldDB" id="A0A6S7G350"/>
<dbReference type="Proteomes" id="UP001152795">
    <property type="component" value="Unassembled WGS sequence"/>
</dbReference>
<keyword evidence="2" id="KW-1185">Reference proteome</keyword>
<dbReference type="PANTHER" id="PTHR11439:SF483">
    <property type="entry name" value="PEPTIDE SYNTHASE GLIP-LIKE, PUTATIVE (AFU_ORTHOLOGUE AFUA_3G12920)-RELATED"/>
    <property type="match status" value="1"/>
</dbReference>
<proteinExistence type="predicted"/>
<dbReference type="EMBL" id="CACRXK020000279">
    <property type="protein sequence ID" value="CAB3980311.1"/>
    <property type="molecule type" value="Genomic_DNA"/>
</dbReference>
<sequence length="339" mass="38267">KRKQLRTCKSNITPYGKEHKKLDSRCSKGIDQERSDLDKVRTSDKRFGMIDCKPSELTNARQTGDLIAAKHVLRYLKGTVYYELCFKKSDADLQLTAYSDSDWASCLEDRRSTTGYYCTLTEGGPLISWKSRKQPMVAISTCEAEYVALANTAQECLYLTQLLNGMYKEVHQSMMYDLTVLVKGGQAIQWRLRSVQHYHRCTAVMKDYSEAQKQIPNLAKAKLALTPVCYDKVLKTMCIMSVQICTADRYSVGMFGYDVCMEYVTCGVAAIGETLAKVMCEFLSKLYTTTIYDGTDPPTYYVAGKPRDETASATSALYTSLVPRIIMIALVLQHFAKHI</sequence>